<comment type="caution">
    <text evidence="4">The sequence shown here is derived from an EMBL/GenBank/DDBJ whole genome shotgun (WGS) entry which is preliminary data.</text>
</comment>
<protein>
    <submittedName>
        <fullName evidence="4">Uncharacterized protein</fullName>
    </submittedName>
</protein>
<dbReference type="GO" id="GO:0000445">
    <property type="term" value="C:THO complex part of transcription export complex"/>
    <property type="evidence" value="ECO:0007669"/>
    <property type="project" value="InterPro"/>
</dbReference>
<gene>
    <name evidence="4" type="ORF">NQ318_018261</name>
</gene>
<evidence type="ECO:0000256" key="1">
    <source>
        <dbReference type="ARBA" id="ARBA00004123"/>
    </source>
</evidence>
<evidence type="ECO:0000313" key="4">
    <source>
        <dbReference type="EMBL" id="KAJ8962282.1"/>
    </source>
</evidence>
<comment type="subcellular location">
    <subcellularLocation>
        <location evidence="1">Nucleus</location>
    </subcellularLocation>
</comment>
<dbReference type="Proteomes" id="UP001162162">
    <property type="component" value="Unassembled WGS sequence"/>
</dbReference>
<evidence type="ECO:0000313" key="5">
    <source>
        <dbReference type="Proteomes" id="UP001162162"/>
    </source>
</evidence>
<accession>A0AAV8ZF02</accession>
<evidence type="ECO:0000256" key="2">
    <source>
        <dbReference type="ARBA" id="ARBA00023242"/>
    </source>
</evidence>
<keyword evidence="5" id="KW-1185">Reference proteome</keyword>
<dbReference type="AlphaFoldDB" id="A0AAV8ZF02"/>
<organism evidence="4 5">
    <name type="scientific">Aromia moschata</name>
    <dbReference type="NCBI Taxonomy" id="1265417"/>
    <lineage>
        <taxon>Eukaryota</taxon>
        <taxon>Metazoa</taxon>
        <taxon>Ecdysozoa</taxon>
        <taxon>Arthropoda</taxon>
        <taxon>Hexapoda</taxon>
        <taxon>Insecta</taxon>
        <taxon>Pterygota</taxon>
        <taxon>Neoptera</taxon>
        <taxon>Endopterygota</taxon>
        <taxon>Coleoptera</taxon>
        <taxon>Polyphaga</taxon>
        <taxon>Cucujiformia</taxon>
        <taxon>Chrysomeloidea</taxon>
        <taxon>Cerambycidae</taxon>
        <taxon>Cerambycinae</taxon>
        <taxon>Callichromatini</taxon>
        <taxon>Aromia</taxon>
    </lineage>
</organism>
<proteinExistence type="predicted"/>
<name>A0AAV8ZF02_9CUCU</name>
<dbReference type="EMBL" id="JAPWTK010000003">
    <property type="protein sequence ID" value="KAJ8962282.1"/>
    <property type="molecule type" value="Genomic_DNA"/>
</dbReference>
<feature type="coiled-coil region" evidence="3">
    <location>
        <begin position="66"/>
        <end position="100"/>
    </location>
</feature>
<evidence type="ECO:0000256" key="3">
    <source>
        <dbReference type="SAM" id="Coils"/>
    </source>
</evidence>
<dbReference type="InterPro" id="IPR008501">
    <property type="entry name" value="THOC7/Mft1"/>
</dbReference>
<sequence length="188" mass="22461">MTDEQIIKRRLIFDGEGIGDDRRIYLLQKMIAKWILTENASKEENEMMYNKILLQLSLLEHSRQKSEIIKLKNERQLQQYQKYENEIIKNEETIKNTINTSKLILTEVKCEKHQKLNYDMIVKDIVEQPSRVDTTALVKQHQLNISKMKDSQKRLKNEYALWRKHFSVLITSANQMCVLLDELKDTRH</sequence>
<dbReference type="GO" id="GO:0006397">
    <property type="term" value="P:mRNA processing"/>
    <property type="evidence" value="ECO:0007669"/>
    <property type="project" value="InterPro"/>
</dbReference>
<keyword evidence="2" id="KW-0539">Nucleus</keyword>
<keyword evidence="3" id="KW-0175">Coiled coil</keyword>
<dbReference type="Pfam" id="PF05615">
    <property type="entry name" value="THOC7"/>
    <property type="match status" value="1"/>
</dbReference>
<reference evidence="4" key="1">
    <citation type="journal article" date="2023" name="Insect Mol. Biol.">
        <title>Genome sequencing provides insights into the evolution of gene families encoding plant cell wall-degrading enzymes in longhorned beetles.</title>
        <authorList>
            <person name="Shin N.R."/>
            <person name="Okamura Y."/>
            <person name="Kirsch R."/>
            <person name="Pauchet Y."/>
        </authorList>
    </citation>
    <scope>NUCLEOTIDE SEQUENCE</scope>
    <source>
        <strain evidence="4">AMC_N1</strain>
    </source>
</reference>